<name>A0A5J4S7A6_9EUKA</name>
<dbReference type="AlphaFoldDB" id="A0A5J4S7A6"/>
<organism evidence="2 3">
    <name type="scientific">Streblomastix strix</name>
    <dbReference type="NCBI Taxonomy" id="222440"/>
    <lineage>
        <taxon>Eukaryota</taxon>
        <taxon>Metamonada</taxon>
        <taxon>Preaxostyla</taxon>
        <taxon>Oxymonadida</taxon>
        <taxon>Streblomastigidae</taxon>
        <taxon>Streblomastix</taxon>
    </lineage>
</organism>
<gene>
    <name evidence="2" type="ORF">EZS28_052476</name>
</gene>
<feature type="region of interest" description="Disordered" evidence="1">
    <location>
        <begin position="219"/>
        <end position="249"/>
    </location>
</feature>
<comment type="caution">
    <text evidence="2">The sequence shown here is derived from an EMBL/GenBank/DDBJ whole genome shotgun (WGS) entry which is preliminary data.</text>
</comment>
<accession>A0A5J4S7A6</accession>
<protein>
    <submittedName>
        <fullName evidence="2">Uncharacterized protein</fullName>
    </submittedName>
</protein>
<dbReference type="EMBL" id="SNRW01040827">
    <property type="protein sequence ID" value="KAA6341181.1"/>
    <property type="molecule type" value="Genomic_DNA"/>
</dbReference>
<evidence type="ECO:0000313" key="3">
    <source>
        <dbReference type="Proteomes" id="UP000324800"/>
    </source>
</evidence>
<dbReference type="Proteomes" id="UP000324800">
    <property type="component" value="Unassembled WGS sequence"/>
</dbReference>
<feature type="compositionally biased region" description="Basic residues" evidence="1">
    <location>
        <begin position="227"/>
        <end position="236"/>
    </location>
</feature>
<feature type="compositionally biased region" description="Polar residues" evidence="1">
    <location>
        <begin position="238"/>
        <end position="249"/>
    </location>
</feature>
<reference evidence="2 3" key="1">
    <citation type="submission" date="2019-03" db="EMBL/GenBank/DDBJ databases">
        <title>Single cell metagenomics reveals metabolic interactions within the superorganism composed of flagellate Streblomastix strix and complex community of Bacteroidetes bacteria on its surface.</title>
        <authorList>
            <person name="Treitli S.C."/>
            <person name="Kolisko M."/>
            <person name="Husnik F."/>
            <person name="Keeling P."/>
            <person name="Hampl V."/>
        </authorList>
    </citation>
    <scope>NUCLEOTIDE SEQUENCE [LARGE SCALE GENOMIC DNA]</scope>
    <source>
        <strain evidence="2">ST1C</strain>
    </source>
</reference>
<feature type="non-terminal residue" evidence="2">
    <location>
        <position position="1"/>
    </location>
</feature>
<proteinExistence type="predicted"/>
<sequence>TVTLDRSEIEKSRSIQLQHGADFIQSEQEQREELEYIIYQKITNDPLRKSLFAASLQIRGRNQTLKVFNGESIPVVIRVFCKKHQLPKEIQLKLPERMFRHEEEMRNKIESEEDQHNMTGKSMTNKKNILGTIKGVDYTQQEQRQSGIRSKETIIRSEEEQKELFDKLYREALKRQDKIQQLTVDANEEGVYKLIKPKSEVENLINRLYSIAQQRNQKFSDRENVKKRSRKKRKRNLSSEMFSYSQKRY</sequence>
<evidence type="ECO:0000313" key="2">
    <source>
        <dbReference type="EMBL" id="KAA6341181.1"/>
    </source>
</evidence>
<evidence type="ECO:0000256" key="1">
    <source>
        <dbReference type="SAM" id="MobiDB-lite"/>
    </source>
</evidence>